<dbReference type="Pfam" id="PF13419">
    <property type="entry name" value="HAD_2"/>
    <property type="match status" value="1"/>
</dbReference>
<dbReference type="Gene3D" id="3.40.50.1000">
    <property type="entry name" value="HAD superfamily/HAD-like"/>
    <property type="match status" value="1"/>
</dbReference>
<evidence type="ECO:0008006" key="3">
    <source>
        <dbReference type="Google" id="ProtNLM"/>
    </source>
</evidence>
<gene>
    <name evidence="1" type="ORF">A2134_01805</name>
</gene>
<dbReference type="PANTHER" id="PTHR43434">
    <property type="entry name" value="PHOSPHOGLYCOLATE PHOSPHATASE"/>
    <property type="match status" value="1"/>
</dbReference>
<proteinExistence type="predicted"/>
<dbReference type="SUPFAM" id="SSF56784">
    <property type="entry name" value="HAD-like"/>
    <property type="match status" value="1"/>
</dbReference>
<dbReference type="GO" id="GO:0005829">
    <property type="term" value="C:cytosol"/>
    <property type="evidence" value="ECO:0007669"/>
    <property type="project" value="TreeGrafter"/>
</dbReference>
<evidence type="ECO:0000313" key="1">
    <source>
        <dbReference type="EMBL" id="OGY25875.1"/>
    </source>
</evidence>
<dbReference type="SFLD" id="SFLDS00003">
    <property type="entry name" value="Haloacid_Dehalogenase"/>
    <property type="match status" value="1"/>
</dbReference>
<dbReference type="InterPro" id="IPR050155">
    <property type="entry name" value="HAD-like_hydrolase_sf"/>
</dbReference>
<organism evidence="1 2">
    <name type="scientific">Candidatus Woykebacteria bacterium RBG_16_39_9b</name>
    <dbReference type="NCBI Taxonomy" id="1802595"/>
    <lineage>
        <taxon>Bacteria</taxon>
        <taxon>Candidatus Woykeibacteriota</taxon>
    </lineage>
</organism>
<dbReference type="Gene3D" id="1.10.150.240">
    <property type="entry name" value="Putative phosphatase, domain 2"/>
    <property type="match status" value="1"/>
</dbReference>
<dbReference type="InterPro" id="IPR041492">
    <property type="entry name" value="HAD_2"/>
</dbReference>
<comment type="caution">
    <text evidence="1">The sequence shown here is derived from an EMBL/GenBank/DDBJ whole genome shotgun (WGS) entry which is preliminary data.</text>
</comment>
<dbReference type="AlphaFoldDB" id="A0A1G1WDV0"/>
<dbReference type="PANTHER" id="PTHR43434:SF1">
    <property type="entry name" value="PHOSPHOGLYCOLATE PHOSPHATASE"/>
    <property type="match status" value="1"/>
</dbReference>
<name>A0A1G1WDV0_9BACT</name>
<dbReference type="PRINTS" id="PR00413">
    <property type="entry name" value="HADHALOGNASE"/>
</dbReference>
<sequence>MLKAVLFDFDGTIADSLHFHLRAWRKTFNHYGKNLSDEEIIRDAFYVTEEEFTKKFKIDDVKAFFDLYYTHLSEVITELKLHENLEEVLSWLKKKNIKLAIISFADREYLVAQLSRLKIANFFDAVLGHRDASHPKPHSEIAKKAMKILEVNTDETLLIGDTELDIKTGKNALVLTGLYLPKMNLPFVDEESLRALKADFEFGNFSELPDKVSRLL</sequence>
<protein>
    <recommendedName>
        <fullName evidence="3">HAD family hydrolase</fullName>
    </recommendedName>
</protein>
<dbReference type="GO" id="GO:0006281">
    <property type="term" value="P:DNA repair"/>
    <property type="evidence" value="ECO:0007669"/>
    <property type="project" value="TreeGrafter"/>
</dbReference>
<dbReference type="InterPro" id="IPR006439">
    <property type="entry name" value="HAD-SF_hydro_IA"/>
</dbReference>
<dbReference type="SFLD" id="SFLDG01135">
    <property type="entry name" value="C1.5.6:_HAD__Beta-PGM__Phospha"/>
    <property type="match status" value="1"/>
</dbReference>
<dbReference type="EMBL" id="MHCR01000006">
    <property type="protein sequence ID" value="OGY25875.1"/>
    <property type="molecule type" value="Genomic_DNA"/>
</dbReference>
<dbReference type="SFLD" id="SFLDG01129">
    <property type="entry name" value="C1.5:_HAD__Beta-PGM__Phosphata"/>
    <property type="match status" value="1"/>
</dbReference>
<dbReference type="GO" id="GO:0008967">
    <property type="term" value="F:phosphoglycolate phosphatase activity"/>
    <property type="evidence" value="ECO:0007669"/>
    <property type="project" value="TreeGrafter"/>
</dbReference>
<accession>A0A1G1WDV0</accession>
<dbReference type="Proteomes" id="UP000178162">
    <property type="component" value="Unassembled WGS sequence"/>
</dbReference>
<dbReference type="InterPro" id="IPR023214">
    <property type="entry name" value="HAD_sf"/>
</dbReference>
<dbReference type="InterPro" id="IPR023198">
    <property type="entry name" value="PGP-like_dom2"/>
</dbReference>
<dbReference type="STRING" id="1802595.A2134_01805"/>
<evidence type="ECO:0000313" key="2">
    <source>
        <dbReference type="Proteomes" id="UP000178162"/>
    </source>
</evidence>
<reference evidence="1 2" key="1">
    <citation type="journal article" date="2016" name="Nat. Commun.">
        <title>Thousands of microbial genomes shed light on interconnected biogeochemical processes in an aquifer system.</title>
        <authorList>
            <person name="Anantharaman K."/>
            <person name="Brown C.T."/>
            <person name="Hug L.A."/>
            <person name="Sharon I."/>
            <person name="Castelle C.J."/>
            <person name="Probst A.J."/>
            <person name="Thomas B.C."/>
            <person name="Singh A."/>
            <person name="Wilkins M.J."/>
            <person name="Karaoz U."/>
            <person name="Brodie E.L."/>
            <person name="Williams K.H."/>
            <person name="Hubbard S.S."/>
            <person name="Banfield J.F."/>
        </authorList>
    </citation>
    <scope>NUCLEOTIDE SEQUENCE [LARGE SCALE GENOMIC DNA]</scope>
</reference>
<dbReference type="InterPro" id="IPR036412">
    <property type="entry name" value="HAD-like_sf"/>
</dbReference>
<dbReference type="NCBIfam" id="TIGR01549">
    <property type="entry name" value="HAD-SF-IA-v1"/>
    <property type="match status" value="1"/>
</dbReference>